<comment type="caution">
    <text evidence="1">The sequence shown here is derived from an EMBL/GenBank/DDBJ whole genome shotgun (WGS) entry which is preliminary data.</text>
</comment>
<dbReference type="STRING" id="1802438.A2571_02225"/>
<reference evidence="1 2" key="1">
    <citation type="journal article" date="2016" name="Nat. Commun.">
        <title>Thousands of microbial genomes shed light on interconnected biogeochemical processes in an aquifer system.</title>
        <authorList>
            <person name="Anantharaman K."/>
            <person name="Brown C.T."/>
            <person name="Hug L.A."/>
            <person name="Sharon I."/>
            <person name="Castelle C.J."/>
            <person name="Probst A.J."/>
            <person name="Thomas B.C."/>
            <person name="Singh A."/>
            <person name="Wilkins M.J."/>
            <person name="Karaoz U."/>
            <person name="Brodie E.L."/>
            <person name="Williams K.H."/>
            <person name="Hubbard S.S."/>
            <person name="Banfield J.F."/>
        </authorList>
    </citation>
    <scope>NUCLEOTIDE SEQUENCE [LARGE SCALE GENOMIC DNA]</scope>
</reference>
<dbReference type="Proteomes" id="UP000177043">
    <property type="component" value="Unassembled WGS sequence"/>
</dbReference>
<dbReference type="AlphaFoldDB" id="A0A1G2QDA1"/>
<evidence type="ECO:0000313" key="1">
    <source>
        <dbReference type="EMBL" id="OHA58564.1"/>
    </source>
</evidence>
<dbReference type="EMBL" id="MHTJ01000003">
    <property type="protein sequence ID" value="OHA58564.1"/>
    <property type="molecule type" value="Genomic_DNA"/>
</dbReference>
<accession>A0A1G2QDA1</accession>
<protein>
    <submittedName>
        <fullName evidence="1">Uncharacterized protein</fullName>
    </submittedName>
</protein>
<evidence type="ECO:0000313" key="2">
    <source>
        <dbReference type="Proteomes" id="UP000177043"/>
    </source>
</evidence>
<name>A0A1G2QDA1_9BACT</name>
<sequence length="145" mass="16885">MFIDGRPNLLVDVKSFTIQPEETEHITPEHEAMRANNGFALAMPVVVNDMDGYRIFPADIRRDRYYTHIMYVPERNQLLVAVGDNPLFPEKTFPIEPKEIGASWELGWKHLMGVCRAIRTYYLMWVAQSFIDYAEHLANDVARRN</sequence>
<proteinExistence type="predicted"/>
<gene>
    <name evidence="1" type="ORF">A2571_02225</name>
</gene>
<organism evidence="1 2">
    <name type="scientific">Candidatus Vogelbacteria bacterium RIFOXYD1_FULL_44_32</name>
    <dbReference type="NCBI Taxonomy" id="1802438"/>
    <lineage>
        <taxon>Bacteria</taxon>
        <taxon>Candidatus Vogeliibacteriota</taxon>
    </lineage>
</organism>